<organism evidence="2 3">
    <name type="scientific">Pedosphaera parvula (strain Ellin514)</name>
    <dbReference type="NCBI Taxonomy" id="320771"/>
    <lineage>
        <taxon>Bacteria</taxon>
        <taxon>Pseudomonadati</taxon>
        <taxon>Verrucomicrobiota</taxon>
        <taxon>Pedosphaerae</taxon>
        <taxon>Pedosphaerales</taxon>
        <taxon>Pedosphaeraceae</taxon>
        <taxon>Pedosphaera</taxon>
    </lineage>
</organism>
<dbReference type="SUPFAM" id="SSF48452">
    <property type="entry name" value="TPR-like"/>
    <property type="match status" value="1"/>
</dbReference>
<dbReference type="OrthoDB" id="181285at2"/>
<dbReference type="EMBL" id="ABOX02000050">
    <property type="protein sequence ID" value="EEF58111.1"/>
    <property type="molecule type" value="Genomic_DNA"/>
</dbReference>
<keyword evidence="3" id="KW-1185">Reference proteome</keyword>
<evidence type="ECO:0000313" key="3">
    <source>
        <dbReference type="Proteomes" id="UP000003688"/>
    </source>
</evidence>
<dbReference type="Proteomes" id="UP000003688">
    <property type="component" value="Unassembled WGS sequence"/>
</dbReference>
<reference evidence="2 3" key="1">
    <citation type="journal article" date="2011" name="J. Bacteriol.">
        <title>Genome sequence of 'Pedosphaera parvula' Ellin514, an aerobic Verrucomicrobial isolate from pasture soil.</title>
        <authorList>
            <person name="Kant R."/>
            <person name="van Passel M.W."/>
            <person name="Sangwan P."/>
            <person name="Palva A."/>
            <person name="Lucas S."/>
            <person name="Copeland A."/>
            <person name="Lapidus A."/>
            <person name="Glavina Del Rio T."/>
            <person name="Dalin E."/>
            <person name="Tice H."/>
            <person name="Bruce D."/>
            <person name="Goodwin L."/>
            <person name="Pitluck S."/>
            <person name="Chertkov O."/>
            <person name="Larimer F.W."/>
            <person name="Land M.L."/>
            <person name="Hauser L."/>
            <person name="Brettin T.S."/>
            <person name="Detter J.C."/>
            <person name="Han S."/>
            <person name="de Vos W.M."/>
            <person name="Janssen P.H."/>
            <person name="Smidt H."/>
        </authorList>
    </citation>
    <scope>NUCLEOTIDE SEQUENCE [LARGE SCALE GENOMIC DNA]</scope>
    <source>
        <strain evidence="2 3">Ellin514</strain>
    </source>
</reference>
<protein>
    <submittedName>
        <fullName evidence="2">Uncharacterized protein</fullName>
    </submittedName>
</protein>
<name>B9XQ14_PEDPL</name>
<dbReference type="Gene3D" id="1.25.40.10">
    <property type="entry name" value="Tetratricopeptide repeat domain"/>
    <property type="match status" value="1"/>
</dbReference>
<dbReference type="PROSITE" id="PS50005">
    <property type="entry name" value="TPR"/>
    <property type="match status" value="1"/>
</dbReference>
<evidence type="ECO:0000313" key="2">
    <source>
        <dbReference type="EMBL" id="EEF58111.1"/>
    </source>
</evidence>
<comment type="caution">
    <text evidence="2">The sequence shown here is derived from an EMBL/GenBank/DDBJ whole genome shotgun (WGS) entry which is preliminary data.</text>
</comment>
<dbReference type="InterPro" id="IPR019734">
    <property type="entry name" value="TPR_rpt"/>
</dbReference>
<dbReference type="AlphaFoldDB" id="B9XQ14"/>
<feature type="repeat" description="TPR" evidence="1">
    <location>
        <begin position="105"/>
        <end position="138"/>
    </location>
</feature>
<evidence type="ECO:0000256" key="1">
    <source>
        <dbReference type="PROSITE-ProRule" id="PRU00339"/>
    </source>
</evidence>
<proteinExistence type="predicted"/>
<dbReference type="InterPro" id="IPR011990">
    <property type="entry name" value="TPR-like_helical_dom_sf"/>
</dbReference>
<dbReference type="RefSeq" id="WP_007417900.1">
    <property type="nucleotide sequence ID" value="NZ_ABOX02000050.1"/>
</dbReference>
<gene>
    <name evidence="2" type="ORF">Cflav_PD1350</name>
</gene>
<sequence length="281" mass="32079" precursor="true">MKSKVLILLLTILTGDISIVQACKWDSTTLSEEKKRHPELAKVVLGEVPAPEDPKVMRERIQKLMANRRENEPMWWNDLAVAHMNLGELKESVLESVTNRFANDYGIHANLGTAYHLMGRYTDAEKEIARDLEINPDAHFGLEKYHLALLQYLVRDDAYKSRHVYVDEFTVPFFNSSEAVLPRPQAGMGVFEEPNKDGQEMMKLEKEYAEVVKKGGRAYGLGSILVLLTEFDSPPDYRKKWNLAVISSCRRGLFTWRLSIPRSRRVSRCLGFYACGKGIVT</sequence>
<accession>B9XQ14</accession>
<dbReference type="STRING" id="320771.Cflav_PD1350"/>
<keyword evidence="1" id="KW-0802">TPR repeat</keyword>